<dbReference type="GO" id="GO:0006412">
    <property type="term" value="P:translation"/>
    <property type="evidence" value="ECO:0007669"/>
    <property type="project" value="UniProtKB-UniRule"/>
</dbReference>
<dbReference type="Gene3D" id="4.10.640.10">
    <property type="entry name" value="Ribosomal protein S18"/>
    <property type="match status" value="1"/>
</dbReference>
<comment type="subunit">
    <text evidence="4">Part of the 30S ribosomal subunit. Forms a tight heterodimer with protein bS6.</text>
</comment>
<dbReference type="PRINTS" id="PR00974">
    <property type="entry name" value="RIBOSOMALS18"/>
</dbReference>
<dbReference type="InterPro" id="IPR036870">
    <property type="entry name" value="Ribosomal_bS18_sf"/>
</dbReference>
<dbReference type="PANTHER" id="PTHR13479">
    <property type="entry name" value="30S RIBOSOMAL PROTEIN S18"/>
    <property type="match status" value="1"/>
</dbReference>
<keyword evidence="4" id="KW-0694">RNA-binding</keyword>
<dbReference type="SUPFAM" id="SSF46911">
    <property type="entry name" value="Ribosomal protein S18"/>
    <property type="match status" value="1"/>
</dbReference>
<dbReference type="AlphaFoldDB" id="A0A2H0TYZ1"/>
<dbReference type="GO" id="GO:0003735">
    <property type="term" value="F:structural constituent of ribosome"/>
    <property type="evidence" value="ECO:0007669"/>
    <property type="project" value="InterPro"/>
</dbReference>
<evidence type="ECO:0000313" key="7">
    <source>
        <dbReference type="Proteomes" id="UP000230852"/>
    </source>
</evidence>
<keyword evidence="4" id="KW-0699">rRNA-binding</keyword>
<dbReference type="GO" id="GO:0022627">
    <property type="term" value="C:cytosolic small ribosomal subunit"/>
    <property type="evidence" value="ECO:0007669"/>
    <property type="project" value="TreeGrafter"/>
</dbReference>
<gene>
    <name evidence="4 6" type="primary">rpsR</name>
    <name evidence="6" type="ORF">COU28_01550</name>
</gene>
<dbReference type="Pfam" id="PF01084">
    <property type="entry name" value="Ribosomal_S18"/>
    <property type="match status" value="1"/>
</dbReference>
<comment type="caution">
    <text evidence="6">The sequence shown here is derived from an EMBL/GenBank/DDBJ whole genome shotgun (WGS) entry which is preliminary data.</text>
</comment>
<keyword evidence="3 4" id="KW-0687">Ribonucleoprotein</keyword>
<dbReference type="PANTHER" id="PTHR13479:SF40">
    <property type="entry name" value="SMALL RIBOSOMAL SUBUNIT PROTEIN BS18M"/>
    <property type="match status" value="1"/>
</dbReference>
<dbReference type="NCBIfam" id="TIGR00165">
    <property type="entry name" value="S18"/>
    <property type="match status" value="1"/>
</dbReference>
<dbReference type="EMBL" id="PFBU01000028">
    <property type="protein sequence ID" value="PIR78446.1"/>
    <property type="molecule type" value="Genomic_DNA"/>
</dbReference>
<evidence type="ECO:0000256" key="4">
    <source>
        <dbReference type="HAMAP-Rule" id="MF_00270"/>
    </source>
</evidence>
<evidence type="ECO:0000256" key="3">
    <source>
        <dbReference type="ARBA" id="ARBA00023274"/>
    </source>
</evidence>
<evidence type="ECO:0000256" key="1">
    <source>
        <dbReference type="ARBA" id="ARBA00005589"/>
    </source>
</evidence>
<evidence type="ECO:0000313" key="6">
    <source>
        <dbReference type="EMBL" id="PIR78446.1"/>
    </source>
</evidence>
<organism evidence="6 7">
    <name type="scientific">Candidatus Magasanikbacteria bacterium CG10_big_fil_rev_8_21_14_0_10_36_16</name>
    <dbReference type="NCBI Taxonomy" id="1974645"/>
    <lineage>
        <taxon>Bacteria</taxon>
        <taxon>Candidatus Magasanikiibacteriota</taxon>
    </lineage>
</organism>
<dbReference type="Proteomes" id="UP000230852">
    <property type="component" value="Unassembled WGS sequence"/>
</dbReference>
<comment type="similarity">
    <text evidence="1 4 5">Belongs to the bacterial ribosomal protein bS18 family.</text>
</comment>
<proteinExistence type="inferred from homology"/>
<dbReference type="HAMAP" id="MF_00270">
    <property type="entry name" value="Ribosomal_bS18"/>
    <property type="match status" value="1"/>
</dbReference>
<dbReference type="InterPro" id="IPR001648">
    <property type="entry name" value="Ribosomal_bS18"/>
</dbReference>
<dbReference type="GO" id="GO:0070181">
    <property type="term" value="F:small ribosomal subunit rRNA binding"/>
    <property type="evidence" value="ECO:0007669"/>
    <property type="project" value="TreeGrafter"/>
</dbReference>
<comment type="function">
    <text evidence="4">Binds as a heterodimer with protein bS6 to the central domain of the 16S rRNA, where it helps stabilize the platform of the 30S subunit.</text>
</comment>
<reference evidence="7" key="1">
    <citation type="submission" date="2017-09" db="EMBL/GenBank/DDBJ databases">
        <title>Depth-based differentiation of microbial function through sediment-hosted aquifers and enrichment of novel symbionts in the deep terrestrial subsurface.</title>
        <authorList>
            <person name="Probst A.J."/>
            <person name="Ladd B."/>
            <person name="Jarett J.K."/>
            <person name="Geller-Mcgrath D.E."/>
            <person name="Sieber C.M.K."/>
            <person name="Emerson J.B."/>
            <person name="Anantharaman K."/>
            <person name="Thomas B.C."/>
            <person name="Malmstrom R."/>
            <person name="Stieglmeier M."/>
            <person name="Klingl A."/>
            <person name="Woyke T."/>
            <person name="Ryan C.M."/>
            <person name="Banfield J.F."/>
        </authorList>
    </citation>
    <scope>NUCLEOTIDE SEQUENCE [LARGE SCALE GENOMIC DNA]</scope>
</reference>
<accession>A0A2H0TYZ1</accession>
<evidence type="ECO:0000256" key="5">
    <source>
        <dbReference type="RuleBase" id="RU003910"/>
    </source>
</evidence>
<name>A0A2H0TYZ1_9BACT</name>
<evidence type="ECO:0000256" key="2">
    <source>
        <dbReference type="ARBA" id="ARBA00022980"/>
    </source>
</evidence>
<keyword evidence="2 4" id="KW-0689">Ribosomal protein</keyword>
<protein>
    <recommendedName>
        <fullName evidence="4">Small ribosomal subunit protein bS18</fullName>
    </recommendedName>
</protein>
<sequence length="79" mass="9244">MLKQNSQNSSPKKEKQCFFCVNKEKHIDYKDNETLRRFTSSYMKIQPRRRSGLCALHQRKVSTAIKQSRIAGLLAFVPK</sequence>